<dbReference type="InterPro" id="IPR058669">
    <property type="entry name" value="TPR_IPO7/11-like"/>
</dbReference>
<name>A0A4P9WFY0_9FUNG</name>
<evidence type="ECO:0000313" key="2">
    <source>
        <dbReference type="EMBL" id="RKO91574.1"/>
    </source>
</evidence>
<dbReference type="AlphaFoldDB" id="A0A4P9WFY0"/>
<feature type="domain" description="Importin-7/11-like TPR repeats" evidence="1">
    <location>
        <begin position="1"/>
        <end position="131"/>
    </location>
</feature>
<dbReference type="Pfam" id="PF25758">
    <property type="entry name" value="TPR_IPO11"/>
    <property type="match status" value="1"/>
</dbReference>
<feature type="non-terminal residue" evidence="2">
    <location>
        <position position="1"/>
    </location>
</feature>
<sequence length="132" mass="14616">FDNMGHGKQRKLTAMALANLLSTNDLQILERLQSIFIILSSVESEITNCDEPITYTYESQLEESTDETSAHAARRRALFNADPLNASANLVPFMRARLHECAAANGGGEEFARHVLARIDPTIVEQMRGLLA</sequence>
<evidence type="ECO:0000259" key="1">
    <source>
        <dbReference type="Pfam" id="PF25758"/>
    </source>
</evidence>
<organism evidence="2 3">
    <name type="scientific">Blyttiomyces helicus</name>
    <dbReference type="NCBI Taxonomy" id="388810"/>
    <lineage>
        <taxon>Eukaryota</taxon>
        <taxon>Fungi</taxon>
        <taxon>Fungi incertae sedis</taxon>
        <taxon>Chytridiomycota</taxon>
        <taxon>Chytridiomycota incertae sedis</taxon>
        <taxon>Chytridiomycetes</taxon>
        <taxon>Chytridiomycetes incertae sedis</taxon>
        <taxon>Blyttiomyces</taxon>
    </lineage>
</organism>
<proteinExistence type="predicted"/>
<keyword evidence="3" id="KW-1185">Reference proteome</keyword>
<dbReference type="EMBL" id="KZ995005">
    <property type="protein sequence ID" value="RKO91574.1"/>
    <property type="molecule type" value="Genomic_DNA"/>
</dbReference>
<dbReference type="OrthoDB" id="361693at2759"/>
<protein>
    <recommendedName>
        <fullName evidence="1">Importin-7/11-like TPR repeats domain-containing protein</fullName>
    </recommendedName>
</protein>
<reference evidence="3" key="1">
    <citation type="journal article" date="2018" name="Nat. Microbiol.">
        <title>Leveraging single-cell genomics to expand the fungal tree of life.</title>
        <authorList>
            <person name="Ahrendt S.R."/>
            <person name="Quandt C.A."/>
            <person name="Ciobanu D."/>
            <person name="Clum A."/>
            <person name="Salamov A."/>
            <person name="Andreopoulos B."/>
            <person name="Cheng J.F."/>
            <person name="Woyke T."/>
            <person name="Pelin A."/>
            <person name="Henrissat B."/>
            <person name="Reynolds N.K."/>
            <person name="Benny G.L."/>
            <person name="Smith M.E."/>
            <person name="James T.Y."/>
            <person name="Grigoriev I.V."/>
        </authorList>
    </citation>
    <scope>NUCLEOTIDE SEQUENCE [LARGE SCALE GENOMIC DNA]</scope>
</reference>
<accession>A0A4P9WFY0</accession>
<dbReference type="Proteomes" id="UP000269721">
    <property type="component" value="Unassembled WGS sequence"/>
</dbReference>
<evidence type="ECO:0000313" key="3">
    <source>
        <dbReference type="Proteomes" id="UP000269721"/>
    </source>
</evidence>
<gene>
    <name evidence="2" type="ORF">BDK51DRAFT_30853</name>
</gene>